<evidence type="ECO:0000256" key="2">
    <source>
        <dbReference type="ARBA" id="ARBA00023125"/>
    </source>
</evidence>
<feature type="domain" description="HTH tetR-type" evidence="4">
    <location>
        <begin position="17"/>
        <end position="57"/>
    </location>
</feature>
<dbReference type="SUPFAM" id="SSF46689">
    <property type="entry name" value="Homeodomain-like"/>
    <property type="match status" value="1"/>
</dbReference>
<dbReference type="PANTHER" id="PTHR47506">
    <property type="entry name" value="TRANSCRIPTIONAL REGULATORY PROTEIN"/>
    <property type="match status" value="1"/>
</dbReference>
<feature type="domain" description="Tetracyclin repressor-like C-terminal" evidence="5">
    <location>
        <begin position="83"/>
        <end position="179"/>
    </location>
</feature>
<name>A0ABN0TIS5_9ACTN</name>
<comment type="caution">
    <text evidence="6">The sequence shown here is derived from an EMBL/GenBank/DDBJ whole genome shotgun (WGS) entry which is preliminary data.</text>
</comment>
<dbReference type="RefSeq" id="WP_344647054.1">
    <property type="nucleotide sequence ID" value="NZ_BAAAGX010000003.1"/>
</dbReference>
<dbReference type="SUPFAM" id="SSF48498">
    <property type="entry name" value="Tetracyclin repressor-like, C-terminal domain"/>
    <property type="match status" value="1"/>
</dbReference>
<dbReference type="InterPro" id="IPR036271">
    <property type="entry name" value="Tet_transcr_reg_TetR-rel_C_sf"/>
</dbReference>
<dbReference type="Gene3D" id="1.10.10.60">
    <property type="entry name" value="Homeodomain-like"/>
    <property type="match status" value="1"/>
</dbReference>
<dbReference type="InterPro" id="IPR009057">
    <property type="entry name" value="Homeodomain-like_sf"/>
</dbReference>
<organism evidence="6 7">
    <name type="scientific">Cryptosporangium japonicum</name>
    <dbReference type="NCBI Taxonomy" id="80872"/>
    <lineage>
        <taxon>Bacteria</taxon>
        <taxon>Bacillati</taxon>
        <taxon>Actinomycetota</taxon>
        <taxon>Actinomycetes</taxon>
        <taxon>Cryptosporangiales</taxon>
        <taxon>Cryptosporangiaceae</taxon>
        <taxon>Cryptosporangium</taxon>
    </lineage>
</organism>
<keyword evidence="1" id="KW-0805">Transcription regulation</keyword>
<dbReference type="PANTHER" id="PTHR47506:SF1">
    <property type="entry name" value="HTH-TYPE TRANSCRIPTIONAL REGULATOR YJDC"/>
    <property type="match status" value="1"/>
</dbReference>
<reference evidence="6 7" key="1">
    <citation type="journal article" date="2019" name="Int. J. Syst. Evol. Microbiol.">
        <title>The Global Catalogue of Microorganisms (GCM) 10K type strain sequencing project: providing services to taxonomists for standard genome sequencing and annotation.</title>
        <authorList>
            <consortium name="The Broad Institute Genomics Platform"/>
            <consortium name="The Broad Institute Genome Sequencing Center for Infectious Disease"/>
            <person name="Wu L."/>
            <person name="Ma J."/>
        </authorList>
    </citation>
    <scope>NUCLEOTIDE SEQUENCE [LARGE SCALE GENOMIC DNA]</scope>
    <source>
        <strain evidence="6 7">JCM 10425</strain>
    </source>
</reference>
<dbReference type="InterPro" id="IPR001647">
    <property type="entry name" value="HTH_TetR"/>
</dbReference>
<dbReference type="InterPro" id="IPR011075">
    <property type="entry name" value="TetR_C"/>
</dbReference>
<proteinExistence type="predicted"/>
<keyword evidence="2" id="KW-0238">DNA-binding</keyword>
<keyword evidence="7" id="KW-1185">Reference proteome</keyword>
<accession>A0ABN0TIS5</accession>
<dbReference type="Gene3D" id="1.10.357.10">
    <property type="entry name" value="Tetracycline Repressor, domain 2"/>
    <property type="match status" value="1"/>
</dbReference>
<protein>
    <submittedName>
        <fullName evidence="6">TetR/AcrR family transcriptional regulator</fullName>
    </submittedName>
</protein>
<sequence length="199" mass="20712">MARTPGFDRDQALGSLVRQFWRHGYRGTSTEDLCTTAALGRSSLYNTFGTKDVVYSECLSAYLADASTGFEAVLGAPGLSAFDKVAALLEGTVEQESRRQADGEPTGCLAVNTLVELAGDPAHAPVVDQVNRDTRARLAALATCIRLGQATGEINAALDASAYAEFVNATIVGIRVASRGGAGADTLRAIAACALRSLA</sequence>
<dbReference type="Proteomes" id="UP001500967">
    <property type="component" value="Unassembled WGS sequence"/>
</dbReference>
<evidence type="ECO:0000259" key="4">
    <source>
        <dbReference type="Pfam" id="PF00440"/>
    </source>
</evidence>
<evidence type="ECO:0000313" key="6">
    <source>
        <dbReference type="EMBL" id="GAA0222703.1"/>
    </source>
</evidence>
<keyword evidence="3" id="KW-0804">Transcription</keyword>
<evidence type="ECO:0000259" key="5">
    <source>
        <dbReference type="Pfam" id="PF16925"/>
    </source>
</evidence>
<evidence type="ECO:0000256" key="1">
    <source>
        <dbReference type="ARBA" id="ARBA00023015"/>
    </source>
</evidence>
<evidence type="ECO:0000256" key="3">
    <source>
        <dbReference type="ARBA" id="ARBA00023163"/>
    </source>
</evidence>
<evidence type="ECO:0000313" key="7">
    <source>
        <dbReference type="Proteomes" id="UP001500967"/>
    </source>
</evidence>
<gene>
    <name evidence="6" type="ORF">GCM10009539_04890</name>
</gene>
<dbReference type="Pfam" id="PF00440">
    <property type="entry name" value="TetR_N"/>
    <property type="match status" value="1"/>
</dbReference>
<dbReference type="Pfam" id="PF16925">
    <property type="entry name" value="TetR_C_13"/>
    <property type="match status" value="1"/>
</dbReference>
<dbReference type="EMBL" id="BAAAGX010000003">
    <property type="protein sequence ID" value="GAA0222703.1"/>
    <property type="molecule type" value="Genomic_DNA"/>
</dbReference>